<feature type="domain" description="N-acetyltransferase" evidence="1">
    <location>
        <begin position="20"/>
        <end position="192"/>
    </location>
</feature>
<evidence type="ECO:0000259" key="1">
    <source>
        <dbReference type="PROSITE" id="PS51186"/>
    </source>
</evidence>
<evidence type="ECO:0000313" key="2">
    <source>
        <dbReference type="EMBL" id="QXT61796.1"/>
    </source>
</evidence>
<dbReference type="InterPro" id="IPR000182">
    <property type="entry name" value="GNAT_dom"/>
</dbReference>
<keyword evidence="3" id="KW-1185">Reference proteome</keyword>
<protein>
    <submittedName>
        <fullName evidence="2">GNAT family N-acetyltransferase</fullName>
    </submittedName>
</protein>
<dbReference type="EMBL" id="CP079216">
    <property type="protein sequence ID" value="QXT61796.1"/>
    <property type="molecule type" value="Genomic_DNA"/>
</dbReference>
<name>A0ABX8SEQ5_9ACTN</name>
<dbReference type="Proteomes" id="UP000824504">
    <property type="component" value="Chromosome"/>
</dbReference>
<gene>
    <name evidence="2" type="ORF">KDB89_08285</name>
</gene>
<dbReference type="PROSITE" id="PS51186">
    <property type="entry name" value="GNAT"/>
    <property type="match status" value="1"/>
</dbReference>
<dbReference type="RefSeq" id="WP_219080069.1">
    <property type="nucleotide sequence ID" value="NZ_CP079216.1"/>
</dbReference>
<evidence type="ECO:0000313" key="3">
    <source>
        <dbReference type="Proteomes" id="UP000824504"/>
    </source>
</evidence>
<dbReference type="PANTHER" id="PTHR43441:SF11">
    <property type="entry name" value="RIBOSOMAL-PROTEIN-SERINE ACETYLTRANSFERASE"/>
    <property type="match status" value="1"/>
</dbReference>
<reference evidence="2 3" key="1">
    <citation type="submission" date="2021-07" db="EMBL/GenBank/DDBJ databases">
        <title>complete genome sequencing of Tessaracoccus sp.J1M15.</title>
        <authorList>
            <person name="Bae J.-W."/>
            <person name="Kim D.-y."/>
        </authorList>
    </citation>
    <scope>NUCLEOTIDE SEQUENCE [LARGE SCALE GENOMIC DNA]</scope>
    <source>
        <strain evidence="2 3">J1M15</strain>
    </source>
</reference>
<accession>A0ABX8SEQ5</accession>
<dbReference type="PANTHER" id="PTHR43441">
    <property type="entry name" value="RIBOSOMAL-PROTEIN-SERINE ACETYLTRANSFERASE"/>
    <property type="match status" value="1"/>
</dbReference>
<dbReference type="Pfam" id="PF13302">
    <property type="entry name" value="Acetyltransf_3"/>
    <property type="match status" value="1"/>
</dbReference>
<proteinExistence type="predicted"/>
<sequence length="217" mass="24205">MRTWSEIYPPFGVAIRCGDVELSALTPDVVPELVELAIAGTARPDTGYPFVTNWALLPPAELRLSAAQFYFDTWGSARPESWQLLMVVRRGGQLVGCQDLRATQFPATRIVHTGSWLGLAHQGRGTGTLMRQMVCAFVFDALGAAQCRTEAFLDNPVSQRVSAKVGYERFDQRPVDRLGEPAEEVYFRMTAEQFNRPTEPVTFAGVDAFRRFIDLVD</sequence>
<dbReference type="InterPro" id="IPR051908">
    <property type="entry name" value="Ribosomal_N-acetyltransferase"/>
</dbReference>
<organism evidence="2 3">
    <name type="scientific">Tessaracoccus palaemonis</name>
    <dbReference type="NCBI Taxonomy" id="2829499"/>
    <lineage>
        <taxon>Bacteria</taxon>
        <taxon>Bacillati</taxon>
        <taxon>Actinomycetota</taxon>
        <taxon>Actinomycetes</taxon>
        <taxon>Propionibacteriales</taxon>
        <taxon>Propionibacteriaceae</taxon>
        <taxon>Tessaracoccus</taxon>
    </lineage>
</organism>